<dbReference type="Proteomes" id="UP000248857">
    <property type="component" value="Unassembled WGS sequence"/>
</dbReference>
<keyword evidence="2" id="KW-1185">Reference proteome</keyword>
<reference evidence="1 2" key="1">
    <citation type="journal article" date="2018" name="Sci. Rep.">
        <title>A novel species of the marine cyanobacterium Acaryochloris with a unique pigment content and lifestyle.</title>
        <authorList>
            <person name="Partensky F."/>
            <person name="Six C."/>
            <person name="Ratin M."/>
            <person name="Garczarek L."/>
            <person name="Vaulot D."/>
            <person name="Probert I."/>
            <person name="Calteau A."/>
            <person name="Gourvil P."/>
            <person name="Marie D."/>
            <person name="Grebert T."/>
            <person name="Bouchier C."/>
            <person name="Le Panse S."/>
            <person name="Gachenot M."/>
            <person name="Rodriguez F."/>
            <person name="Garrido J.L."/>
        </authorList>
    </citation>
    <scope>NUCLEOTIDE SEQUENCE [LARGE SCALE GENOMIC DNA]</scope>
    <source>
        <strain evidence="1 2">RCC1774</strain>
    </source>
</reference>
<protein>
    <submittedName>
        <fullName evidence="1">Uncharacterized protein</fullName>
    </submittedName>
</protein>
<proteinExistence type="predicted"/>
<accession>A0A2W1JEH0</accession>
<organism evidence="1 2">
    <name type="scientific">Acaryochloris thomasi RCC1774</name>
    <dbReference type="NCBI Taxonomy" id="1764569"/>
    <lineage>
        <taxon>Bacteria</taxon>
        <taxon>Bacillati</taxon>
        <taxon>Cyanobacteriota</taxon>
        <taxon>Cyanophyceae</taxon>
        <taxon>Acaryochloridales</taxon>
        <taxon>Acaryochloridaceae</taxon>
        <taxon>Acaryochloris</taxon>
        <taxon>Acaryochloris thomasi</taxon>
    </lineage>
</organism>
<dbReference type="AlphaFoldDB" id="A0A2W1JEH0"/>
<gene>
    <name evidence="1" type="ORF">C1752_17778</name>
</gene>
<name>A0A2W1JEH0_9CYAN</name>
<dbReference type="EMBL" id="PQWO01000064">
    <property type="protein sequence ID" value="PZD70145.1"/>
    <property type="molecule type" value="Genomic_DNA"/>
</dbReference>
<evidence type="ECO:0000313" key="2">
    <source>
        <dbReference type="Proteomes" id="UP000248857"/>
    </source>
</evidence>
<evidence type="ECO:0000313" key="1">
    <source>
        <dbReference type="EMBL" id="PZD70145.1"/>
    </source>
</evidence>
<sequence length="76" mass="7893">MIVSLLLPLVSPSSADGPKVLIALMGWGTAVAMLPDLGIFPWGNPSPSIALGQRIIAMALVIGSVSRNLLNITVQE</sequence>
<comment type="caution">
    <text evidence="1">The sequence shown here is derived from an EMBL/GenBank/DDBJ whole genome shotgun (WGS) entry which is preliminary data.</text>
</comment>